<evidence type="ECO:0000256" key="5">
    <source>
        <dbReference type="ARBA" id="ARBA00022989"/>
    </source>
</evidence>
<feature type="transmembrane region" description="Helical" evidence="7">
    <location>
        <begin position="130"/>
        <end position="150"/>
    </location>
</feature>
<feature type="transmembrane region" description="Helical" evidence="7">
    <location>
        <begin position="94"/>
        <end position="118"/>
    </location>
</feature>
<comment type="similarity">
    <text evidence="7">Belongs to the binding-protein-dependent transport system permease family.</text>
</comment>
<keyword evidence="10" id="KW-1185">Reference proteome</keyword>
<dbReference type="Pfam" id="PF12911">
    <property type="entry name" value="OppC_N"/>
    <property type="match status" value="1"/>
</dbReference>
<dbReference type="InterPro" id="IPR025966">
    <property type="entry name" value="OppC_N"/>
</dbReference>
<dbReference type="GO" id="GO:0005886">
    <property type="term" value="C:plasma membrane"/>
    <property type="evidence" value="ECO:0007669"/>
    <property type="project" value="UniProtKB-SubCell"/>
</dbReference>
<feature type="transmembrane region" description="Helical" evidence="7">
    <location>
        <begin position="254"/>
        <end position="278"/>
    </location>
</feature>
<feature type="domain" description="ABC transmembrane type-1" evidence="8">
    <location>
        <begin position="94"/>
        <end position="279"/>
    </location>
</feature>
<dbReference type="InterPro" id="IPR035906">
    <property type="entry name" value="MetI-like_sf"/>
</dbReference>
<protein>
    <submittedName>
        <fullName evidence="9">Nickel ABC transporter permease subunit NikC</fullName>
    </submittedName>
</protein>
<reference evidence="9" key="1">
    <citation type="submission" date="2022-11" db="EMBL/GenBank/DDBJ databases">
        <title>Larsenimonas rhizosphaerae sp. nov., isolated from a tidal mudflat.</title>
        <authorList>
            <person name="Lee S.D."/>
            <person name="Kim I.S."/>
        </authorList>
    </citation>
    <scope>NUCLEOTIDE SEQUENCE</scope>
    <source>
        <strain evidence="9">GH2-1</strain>
    </source>
</reference>
<gene>
    <name evidence="9" type="primary">nikC</name>
    <name evidence="9" type="ORF">OQ287_08195</name>
</gene>
<evidence type="ECO:0000259" key="8">
    <source>
        <dbReference type="PROSITE" id="PS50928"/>
    </source>
</evidence>
<name>A0AA41ZHG7_9GAMM</name>
<feature type="transmembrane region" description="Helical" evidence="7">
    <location>
        <begin position="28"/>
        <end position="51"/>
    </location>
</feature>
<dbReference type="GO" id="GO:0071916">
    <property type="term" value="F:dipeptide transmembrane transporter activity"/>
    <property type="evidence" value="ECO:0007669"/>
    <property type="project" value="TreeGrafter"/>
</dbReference>
<keyword evidence="3" id="KW-1003">Cell membrane</keyword>
<dbReference type="Gene3D" id="1.10.3720.10">
    <property type="entry name" value="MetI-like"/>
    <property type="match status" value="1"/>
</dbReference>
<evidence type="ECO:0000256" key="2">
    <source>
        <dbReference type="ARBA" id="ARBA00022448"/>
    </source>
</evidence>
<evidence type="ECO:0000256" key="7">
    <source>
        <dbReference type="RuleBase" id="RU363032"/>
    </source>
</evidence>
<evidence type="ECO:0000256" key="1">
    <source>
        <dbReference type="ARBA" id="ARBA00004651"/>
    </source>
</evidence>
<organism evidence="9 10">
    <name type="scientific">Larsenimonas rhizosphaerae</name>
    <dbReference type="NCBI Taxonomy" id="2944682"/>
    <lineage>
        <taxon>Bacteria</taxon>
        <taxon>Pseudomonadati</taxon>
        <taxon>Pseudomonadota</taxon>
        <taxon>Gammaproteobacteria</taxon>
        <taxon>Oceanospirillales</taxon>
        <taxon>Halomonadaceae</taxon>
        <taxon>Larsenimonas</taxon>
    </lineage>
</organism>
<dbReference type="InterPro" id="IPR050366">
    <property type="entry name" value="BP-dependent_transpt_permease"/>
</dbReference>
<dbReference type="PANTHER" id="PTHR43386:SF1">
    <property type="entry name" value="D,D-DIPEPTIDE TRANSPORT SYSTEM PERMEASE PROTEIN DDPC-RELATED"/>
    <property type="match status" value="1"/>
</dbReference>
<comment type="caution">
    <text evidence="9">The sequence shown here is derived from an EMBL/GenBank/DDBJ whole genome shotgun (WGS) entry which is preliminary data.</text>
</comment>
<dbReference type="SUPFAM" id="SSF161098">
    <property type="entry name" value="MetI-like"/>
    <property type="match status" value="1"/>
</dbReference>
<dbReference type="Proteomes" id="UP001165678">
    <property type="component" value="Unassembled WGS sequence"/>
</dbReference>
<dbReference type="Pfam" id="PF00528">
    <property type="entry name" value="BPD_transp_1"/>
    <property type="match status" value="1"/>
</dbReference>
<keyword evidence="5 7" id="KW-1133">Transmembrane helix</keyword>
<dbReference type="PROSITE" id="PS50928">
    <property type="entry name" value="ABC_TM1"/>
    <property type="match status" value="1"/>
</dbReference>
<dbReference type="InterPro" id="IPR000515">
    <property type="entry name" value="MetI-like"/>
</dbReference>
<evidence type="ECO:0000256" key="6">
    <source>
        <dbReference type="ARBA" id="ARBA00023136"/>
    </source>
</evidence>
<dbReference type="NCBIfam" id="NF007738">
    <property type="entry name" value="PRK10417.1"/>
    <property type="match status" value="1"/>
</dbReference>
<evidence type="ECO:0000256" key="3">
    <source>
        <dbReference type="ARBA" id="ARBA00022475"/>
    </source>
</evidence>
<keyword evidence="4 7" id="KW-0812">Transmembrane</keyword>
<dbReference type="EMBL" id="JAPIVE010000002">
    <property type="protein sequence ID" value="MCX2524219.1"/>
    <property type="molecule type" value="Genomic_DNA"/>
</dbReference>
<evidence type="ECO:0000256" key="4">
    <source>
        <dbReference type="ARBA" id="ARBA00022692"/>
    </source>
</evidence>
<keyword evidence="6 7" id="KW-0472">Membrane</keyword>
<dbReference type="CDD" id="cd06261">
    <property type="entry name" value="TM_PBP2"/>
    <property type="match status" value="1"/>
</dbReference>
<keyword evidence="2 7" id="KW-0813">Transport</keyword>
<comment type="subcellular location">
    <subcellularLocation>
        <location evidence="1 7">Cell membrane</location>
        <topology evidence="1 7">Multi-pass membrane protein</topology>
    </subcellularLocation>
</comment>
<sequence length="295" mass="31669">MKEALLYRRPVSLASGRGWSRLFRSSTWGVRIGGVLVVVLVFMAMAAPWLAPMDPDAVDILHRLAPASREHWLGTDALGRDVASRLLYGARLSLGTVAAILGLVLAIGLVVGSVAGLAGGRIDQVLMRAADLFLTLPTFVMAMCLIGVLGPGMSSVIIAVSLTHWAWYARVVRVLVMSLREREFVQAARLSGAGGAAIFREHMLPTVLVQVLILLTLDLGHMMLHVAALSFLGLGVAPPTPEWGVMISDAREVIWSSPALIFWPGAAIFISVMAFNLLSDGLRDRLDPVLAEAHP</sequence>
<accession>A0AA41ZHG7</accession>
<proteinExistence type="inferred from homology"/>
<evidence type="ECO:0000313" key="10">
    <source>
        <dbReference type="Proteomes" id="UP001165678"/>
    </source>
</evidence>
<dbReference type="PANTHER" id="PTHR43386">
    <property type="entry name" value="OLIGOPEPTIDE TRANSPORT SYSTEM PERMEASE PROTEIN APPC"/>
    <property type="match status" value="1"/>
</dbReference>
<evidence type="ECO:0000313" key="9">
    <source>
        <dbReference type="EMBL" id="MCX2524219.1"/>
    </source>
</evidence>
<dbReference type="RefSeq" id="WP_265896130.1">
    <property type="nucleotide sequence ID" value="NZ_JAPIVE010000002.1"/>
</dbReference>
<dbReference type="AlphaFoldDB" id="A0AA41ZHG7"/>